<name>A0AAD0Q8X6_9ACTN</name>
<protein>
    <recommendedName>
        <fullName evidence="4">DUF4352 domain-containing protein</fullName>
    </recommendedName>
</protein>
<dbReference type="Gene3D" id="2.60.40.1240">
    <property type="match status" value="1"/>
</dbReference>
<gene>
    <name evidence="2" type="ORF">DTW94_24035</name>
</gene>
<evidence type="ECO:0008006" key="4">
    <source>
        <dbReference type="Google" id="ProtNLM"/>
    </source>
</evidence>
<dbReference type="InterPro" id="IPR029050">
    <property type="entry name" value="Immunoprotect_excell_Ig-like"/>
</dbReference>
<accession>A0AAD0Q8X6</accession>
<evidence type="ECO:0000313" key="3">
    <source>
        <dbReference type="Proteomes" id="UP000253779"/>
    </source>
</evidence>
<sequence length="146" mass="15680">MGQKAKSGGVTVVVKKVRESPTLTIDDIDTPKTLKAGDGAKYVIVESTVYNDGRRSFDPVCGGGISQGLVDAEGRTFDMIQDAYRVKENSRAKVCFEEVQPGFKRDVVFIYKLPAEAHPAQWAFSGARGEVEGDLAAVRIEGPASG</sequence>
<dbReference type="Proteomes" id="UP000253779">
    <property type="component" value="Chromosome"/>
</dbReference>
<dbReference type="EMBL" id="CP030930">
    <property type="protein sequence ID" value="AXI73989.1"/>
    <property type="molecule type" value="Genomic_DNA"/>
</dbReference>
<reference evidence="2 3" key="1">
    <citation type="submission" date="2018-07" db="EMBL/GenBank/DDBJ databases">
        <title>Complete genome sequence of soil actinomycete Streptomyces cavourensis tj430.</title>
        <authorList>
            <person name="Wang P."/>
            <person name="Huang Y."/>
        </authorList>
    </citation>
    <scope>NUCLEOTIDE SEQUENCE [LARGE SCALE GENOMIC DNA]</scope>
    <source>
        <strain evidence="2 3">TJ430</strain>
    </source>
</reference>
<evidence type="ECO:0000256" key="1">
    <source>
        <dbReference type="ARBA" id="ARBA00022729"/>
    </source>
</evidence>
<keyword evidence="1" id="KW-0732">Signal</keyword>
<proteinExistence type="predicted"/>
<organism evidence="2 3">
    <name type="scientific">Streptomyces cavourensis</name>
    <dbReference type="NCBI Taxonomy" id="67258"/>
    <lineage>
        <taxon>Bacteria</taxon>
        <taxon>Bacillati</taxon>
        <taxon>Actinomycetota</taxon>
        <taxon>Actinomycetes</taxon>
        <taxon>Kitasatosporales</taxon>
        <taxon>Streptomycetaceae</taxon>
        <taxon>Streptomyces</taxon>
    </lineage>
</organism>
<dbReference type="AlphaFoldDB" id="A0AAD0Q8X6"/>
<evidence type="ECO:0000313" key="2">
    <source>
        <dbReference type="EMBL" id="AXI73989.1"/>
    </source>
</evidence>